<feature type="transmembrane region" description="Helical" evidence="1">
    <location>
        <begin position="109"/>
        <end position="126"/>
    </location>
</feature>
<evidence type="ECO:0000313" key="3">
    <source>
        <dbReference type="Proteomes" id="UP001595886"/>
    </source>
</evidence>
<accession>A0ABV9QQW2</accession>
<reference evidence="3" key="1">
    <citation type="journal article" date="2019" name="Int. J. Syst. Evol. Microbiol.">
        <title>The Global Catalogue of Microorganisms (GCM) 10K type strain sequencing project: providing services to taxonomists for standard genome sequencing and annotation.</title>
        <authorList>
            <consortium name="The Broad Institute Genomics Platform"/>
            <consortium name="The Broad Institute Genome Sequencing Center for Infectious Disease"/>
            <person name="Wu L."/>
            <person name="Ma J."/>
        </authorList>
    </citation>
    <scope>NUCLEOTIDE SEQUENCE [LARGE SCALE GENOMIC DNA]</scope>
    <source>
        <strain evidence="3">CCUG 30340</strain>
    </source>
</reference>
<keyword evidence="1" id="KW-0812">Transmembrane</keyword>
<keyword evidence="1" id="KW-0472">Membrane</keyword>
<evidence type="ECO:0000313" key="2">
    <source>
        <dbReference type="EMBL" id="MFC4819157.1"/>
    </source>
</evidence>
<gene>
    <name evidence="2" type="ORF">ACFO6Q_02405</name>
</gene>
<sequence length="138" mass="15415">MRRRLHLFSLSLFLIALLYDLVVWGAVPVLDEVGASIAGSARREAPLAATYIALGAPLDEAVPLLQSLGRSRLTAALSESFDRIGEDKTVAMDLVLGPAWNNQHRWIKTMYWAPPGLLLLTFVLWLRRPRPVRTLADR</sequence>
<organism evidence="2 3">
    <name type="scientific">Dokdonella ginsengisoli</name>
    <dbReference type="NCBI Taxonomy" id="363846"/>
    <lineage>
        <taxon>Bacteria</taxon>
        <taxon>Pseudomonadati</taxon>
        <taxon>Pseudomonadota</taxon>
        <taxon>Gammaproteobacteria</taxon>
        <taxon>Lysobacterales</taxon>
        <taxon>Rhodanobacteraceae</taxon>
        <taxon>Dokdonella</taxon>
    </lineage>
</organism>
<evidence type="ECO:0000256" key="1">
    <source>
        <dbReference type="SAM" id="Phobius"/>
    </source>
</evidence>
<dbReference type="Proteomes" id="UP001595886">
    <property type="component" value="Unassembled WGS sequence"/>
</dbReference>
<keyword evidence="3" id="KW-1185">Reference proteome</keyword>
<comment type="caution">
    <text evidence="2">The sequence shown here is derived from an EMBL/GenBank/DDBJ whole genome shotgun (WGS) entry which is preliminary data.</text>
</comment>
<keyword evidence="1" id="KW-1133">Transmembrane helix</keyword>
<dbReference type="EMBL" id="JBHSHD010000003">
    <property type="protein sequence ID" value="MFC4819157.1"/>
    <property type="molecule type" value="Genomic_DNA"/>
</dbReference>
<protein>
    <submittedName>
        <fullName evidence="2">Uncharacterized protein</fullName>
    </submittedName>
</protein>
<dbReference type="RefSeq" id="WP_380018902.1">
    <property type="nucleotide sequence ID" value="NZ_JBHSHD010000003.1"/>
</dbReference>
<name>A0ABV9QQW2_9GAMM</name>
<proteinExistence type="predicted"/>